<sequence length="83" mass="8814">MKTITVCVNRRLSGRASCAARGSETLAQALENIALSQPNLRIMRLPCMGACEEGPNIKVVGGDFYHGVTLAVLPMILQEVGDG</sequence>
<dbReference type="Proteomes" id="UP000515917">
    <property type="component" value="Chromosome"/>
</dbReference>
<dbReference type="SUPFAM" id="SSF52833">
    <property type="entry name" value="Thioredoxin-like"/>
    <property type="match status" value="1"/>
</dbReference>
<dbReference type="InterPro" id="IPR036249">
    <property type="entry name" value="Thioredoxin-like_sf"/>
</dbReference>
<keyword evidence="2" id="KW-1185">Reference proteome</keyword>
<dbReference type="CDD" id="cd02980">
    <property type="entry name" value="TRX_Fd_family"/>
    <property type="match status" value="1"/>
</dbReference>
<dbReference type="Gene3D" id="3.40.30.10">
    <property type="entry name" value="Glutaredoxin"/>
    <property type="match status" value="1"/>
</dbReference>
<gene>
    <name evidence="1" type="ORF">C1H71_16405</name>
</gene>
<dbReference type="AlphaFoldDB" id="A0A7G3GD35"/>
<evidence type="ECO:0008006" key="3">
    <source>
        <dbReference type="Google" id="ProtNLM"/>
    </source>
</evidence>
<organism evidence="1 2">
    <name type="scientific">Iodobacter fluviatilis</name>
    <dbReference type="NCBI Taxonomy" id="537"/>
    <lineage>
        <taxon>Bacteria</taxon>
        <taxon>Pseudomonadati</taxon>
        <taxon>Pseudomonadota</taxon>
        <taxon>Betaproteobacteria</taxon>
        <taxon>Neisseriales</taxon>
        <taxon>Chitinibacteraceae</taxon>
        <taxon>Iodobacter</taxon>
    </lineage>
</organism>
<proteinExistence type="predicted"/>
<dbReference type="EMBL" id="CP025781">
    <property type="protein sequence ID" value="QBC44962.1"/>
    <property type="molecule type" value="Genomic_DNA"/>
</dbReference>
<evidence type="ECO:0000313" key="1">
    <source>
        <dbReference type="EMBL" id="QBC44962.1"/>
    </source>
</evidence>
<reference evidence="1 2" key="1">
    <citation type="submission" date="2018-01" db="EMBL/GenBank/DDBJ databases">
        <title>Genome sequence of Iodobacter sp. strain PCH194 isolated from Indian Trans-Himalaya.</title>
        <authorList>
            <person name="Kumar V."/>
            <person name="Thakur V."/>
            <person name="Kumar S."/>
            <person name="Singh D."/>
        </authorList>
    </citation>
    <scope>NUCLEOTIDE SEQUENCE [LARGE SCALE GENOMIC DNA]</scope>
    <source>
        <strain evidence="1 2">PCH194</strain>
    </source>
</reference>
<name>A0A7G3GD35_9NEIS</name>
<dbReference type="KEGG" id="ifl:C1H71_16405"/>
<protein>
    <recommendedName>
        <fullName evidence="3">Ferredoxin</fullName>
    </recommendedName>
</protein>
<evidence type="ECO:0000313" key="2">
    <source>
        <dbReference type="Proteomes" id="UP000515917"/>
    </source>
</evidence>
<dbReference type="RefSeq" id="WP_130107471.1">
    <property type="nucleotide sequence ID" value="NZ_CP025781.1"/>
</dbReference>
<accession>A0A7G3GD35</accession>